<evidence type="ECO:0000259" key="4">
    <source>
        <dbReference type="Pfam" id="PF00535"/>
    </source>
</evidence>
<evidence type="ECO:0000313" key="6">
    <source>
        <dbReference type="Proteomes" id="UP000292859"/>
    </source>
</evidence>
<gene>
    <name evidence="5" type="ORF">EYF88_07150</name>
</gene>
<dbReference type="InterPro" id="IPR001173">
    <property type="entry name" value="Glyco_trans_2-like"/>
</dbReference>
<dbReference type="InterPro" id="IPR050834">
    <property type="entry name" value="Glycosyltransf_2"/>
</dbReference>
<keyword evidence="2" id="KW-0328">Glycosyltransferase</keyword>
<keyword evidence="6" id="KW-1185">Reference proteome</keyword>
<sequence>MPVDRPPPLAPDHPVTILLASFDGAAFIGAQLDSIARQTYRTWRLIVSDDGSADATRDIVAGFAASRPPGQVRLIDGPGRGATLNFLHLLSVAPEGAVAFCDQDDVWFPDKLARAMAALSPFHGPAHYAARTVIADAALHPVAESRHFPRPLGFRNAVVQAIMAGNTSVFNAKAAAILRRCAGDAQTAGIPSHDWWAYQIMGGAGAELIHDRQPVLLYRQHGQSEMGRNDTIAAMSHRIGRLLAGEYGGWLAANHAALSAVRTELLPENRRILDGLGKALHQRGPVAAATMARLGLYRQTRPGTAALFAAALMGRLRQCGPSSPSR</sequence>
<dbReference type="Gene3D" id="3.90.550.10">
    <property type="entry name" value="Spore Coat Polysaccharide Biosynthesis Protein SpsA, Chain A"/>
    <property type="match status" value="1"/>
</dbReference>
<dbReference type="Proteomes" id="UP000292859">
    <property type="component" value="Unassembled WGS sequence"/>
</dbReference>
<evidence type="ECO:0000313" key="5">
    <source>
        <dbReference type="EMBL" id="TBN51557.1"/>
    </source>
</evidence>
<feature type="domain" description="Glycosyltransferase 2-like" evidence="4">
    <location>
        <begin position="17"/>
        <end position="119"/>
    </location>
</feature>
<dbReference type="Pfam" id="PF00535">
    <property type="entry name" value="Glycos_transf_2"/>
    <property type="match status" value="1"/>
</dbReference>
<name>A0ABY1YKE6_9RHOB</name>
<dbReference type="InterPro" id="IPR029044">
    <property type="entry name" value="Nucleotide-diphossugar_trans"/>
</dbReference>
<evidence type="ECO:0000256" key="3">
    <source>
        <dbReference type="ARBA" id="ARBA00022679"/>
    </source>
</evidence>
<organism evidence="5 6">
    <name type="scientific">Paracoccus sediminis</name>
    <dbReference type="NCBI Taxonomy" id="1214787"/>
    <lineage>
        <taxon>Bacteria</taxon>
        <taxon>Pseudomonadati</taxon>
        <taxon>Pseudomonadota</taxon>
        <taxon>Alphaproteobacteria</taxon>
        <taxon>Rhodobacterales</taxon>
        <taxon>Paracoccaceae</taxon>
        <taxon>Paracoccus</taxon>
    </lineage>
</organism>
<protein>
    <submittedName>
        <fullName evidence="5">Glycosyltransferase</fullName>
    </submittedName>
</protein>
<evidence type="ECO:0000256" key="2">
    <source>
        <dbReference type="ARBA" id="ARBA00022676"/>
    </source>
</evidence>
<comment type="caution">
    <text evidence="5">The sequence shown here is derived from an EMBL/GenBank/DDBJ whole genome shotgun (WGS) entry which is preliminary data.</text>
</comment>
<proteinExistence type="inferred from homology"/>
<comment type="similarity">
    <text evidence="1">Belongs to the glycosyltransferase 2 family.</text>
</comment>
<dbReference type="PANTHER" id="PTHR43685:SF5">
    <property type="entry name" value="GLYCOSYLTRANSFERASE EPSE-RELATED"/>
    <property type="match status" value="1"/>
</dbReference>
<dbReference type="SUPFAM" id="SSF53448">
    <property type="entry name" value="Nucleotide-diphospho-sugar transferases"/>
    <property type="match status" value="1"/>
</dbReference>
<evidence type="ECO:0000256" key="1">
    <source>
        <dbReference type="ARBA" id="ARBA00006739"/>
    </source>
</evidence>
<keyword evidence="3" id="KW-0808">Transferase</keyword>
<dbReference type="PANTHER" id="PTHR43685">
    <property type="entry name" value="GLYCOSYLTRANSFERASE"/>
    <property type="match status" value="1"/>
</dbReference>
<reference evidence="5 6" key="1">
    <citation type="submission" date="2019-02" db="EMBL/GenBank/DDBJ databases">
        <authorList>
            <person name="Zhang G."/>
        </authorList>
    </citation>
    <scope>NUCLEOTIDE SEQUENCE [LARGE SCALE GENOMIC DNA]</scope>
    <source>
        <strain evidence="5 6">CMB17</strain>
    </source>
</reference>
<dbReference type="EMBL" id="SIRL01000003">
    <property type="protein sequence ID" value="TBN51557.1"/>
    <property type="molecule type" value="Genomic_DNA"/>
</dbReference>
<accession>A0ABY1YKE6</accession>